<keyword evidence="3" id="KW-1185">Reference proteome</keyword>
<dbReference type="AlphaFoldDB" id="A0A553PW48"/>
<dbReference type="EMBL" id="SRMA01026584">
    <property type="protein sequence ID" value="TRY81911.1"/>
    <property type="molecule type" value="Genomic_DNA"/>
</dbReference>
<dbReference type="Proteomes" id="UP000316079">
    <property type="component" value="Unassembled WGS sequence"/>
</dbReference>
<protein>
    <recommendedName>
        <fullName evidence="4">WW-binding domain-containing protein</fullName>
    </recommendedName>
</protein>
<dbReference type="EMBL" id="SRMA01026584">
    <property type="protein sequence ID" value="TRY81912.1"/>
    <property type="molecule type" value="Genomic_DNA"/>
</dbReference>
<evidence type="ECO:0008006" key="4">
    <source>
        <dbReference type="Google" id="ProtNLM"/>
    </source>
</evidence>
<evidence type="ECO:0000313" key="2">
    <source>
        <dbReference type="EMBL" id="TRY81912.1"/>
    </source>
</evidence>
<feature type="region of interest" description="Disordered" evidence="1">
    <location>
        <begin position="81"/>
        <end position="106"/>
    </location>
</feature>
<reference evidence="2" key="2">
    <citation type="submission" date="2019-04" db="EMBL/GenBank/DDBJ databases">
        <authorList>
            <person name="Kadobianskyi M."/>
            <person name="Schulze L."/>
            <person name="Schuelke M."/>
            <person name="Judkewitz B."/>
        </authorList>
    </citation>
    <scope>NUCLEOTIDE SEQUENCE</scope>
    <source>
        <strain evidence="2">Bolton</strain>
        <tissue evidence="2">Whole-body</tissue>
    </source>
</reference>
<comment type="caution">
    <text evidence="2">The sequence shown here is derived from an EMBL/GenBank/DDBJ whole genome shotgun (WGS) entry which is preliminary data.</text>
</comment>
<evidence type="ECO:0000256" key="1">
    <source>
        <dbReference type="SAM" id="MobiDB-lite"/>
    </source>
</evidence>
<feature type="compositionally biased region" description="Basic and acidic residues" evidence="1">
    <location>
        <begin position="88"/>
        <end position="105"/>
    </location>
</feature>
<feature type="region of interest" description="Disordered" evidence="1">
    <location>
        <begin position="44"/>
        <end position="63"/>
    </location>
</feature>
<sequence length="150" mass="16865">MTKRRAENTLSPDIPPKRCFVSLPDTDKAVGGVHLIHNAKQPVASTGHRCRKRPNSPDCSIETDNLPRKVATRYDLKEEHTNTLPSRTFEDTTGKGARTKQDGKQHLAANDKVMDTDEDLSSFNCFQFWRAPLPDLDLSLLETSLETMET</sequence>
<organism evidence="2 3">
    <name type="scientific">Danionella cerebrum</name>
    <dbReference type="NCBI Taxonomy" id="2873325"/>
    <lineage>
        <taxon>Eukaryota</taxon>
        <taxon>Metazoa</taxon>
        <taxon>Chordata</taxon>
        <taxon>Craniata</taxon>
        <taxon>Vertebrata</taxon>
        <taxon>Euteleostomi</taxon>
        <taxon>Actinopterygii</taxon>
        <taxon>Neopterygii</taxon>
        <taxon>Teleostei</taxon>
        <taxon>Ostariophysi</taxon>
        <taxon>Cypriniformes</taxon>
        <taxon>Danionidae</taxon>
        <taxon>Danioninae</taxon>
        <taxon>Danionella</taxon>
    </lineage>
</organism>
<evidence type="ECO:0000313" key="3">
    <source>
        <dbReference type="Proteomes" id="UP000316079"/>
    </source>
</evidence>
<dbReference type="OrthoDB" id="8960251at2759"/>
<gene>
    <name evidence="2" type="ORF">DNTS_013378</name>
</gene>
<name>A0A553PW48_9TELE</name>
<proteinExistence type="predicted"/>
<reference evidence="2 3" key="1">
    <citation type="journal article" date="2019" name="Sci. Data">
        <title>Hybrid genome assembly and annotation of Danionella translucida.</title>
        <authorList>
            <person name="Kadobianskyi M."/>
            <person name="Schulze L."/>
            <person name="Schuelke M."/>
            <person name="Judkewitz B."/>
        </authorList>
    </citation>
    <scope>NUCLEOTIDE SEQUENCE [LARGE SCALE GENOMIC DNA]</scope>
    <source>
        <strain evidence="2 3">Bolton</strain>
    </source>
</reference>
<accession>A0A553PW48</accession>